<proteinExistence type="predicted"/>
<sequence length="94" mass="11456">MDDYRLVYSETAKIQILKLHPELKAIIRSRLDLLQKKPFKGKHLERELSSYRSLRAKRFRIIYKLNEAEKIIEIHYVGHRKDVYELFAEKIDWL</sequence>
<reference evidence="2 3" key="1">
    <citation type="submission" date="2019-11" db="EMBL/GenBank/DDBJ databases">
        <title>Comparative genomics of hydrocarbon-degrading Desulfosarcina strains.</title>
        <authorList>
            <person name="Watanabe M."/>
            <person name="Kojima H."/>
            <person name="Fukui M."/>
        </authorList>
    </citation>
    <scope>NUCLEOTIDE SEQUENCE [LARGE SCALE GENOMIC DNA]</scope>
    <source>
        <strain evidence="3">oXyS1</strain>
    </source>
</reference>
<dbReference type="InterPro" id="IPR035093">
    <property type="entry name" value="RelE/ParE_toxin_dom_sf"/>
</dbReference>
<dbReference type="RefSeq" id="WP_155311915.1">
    <property type="nucleotide sequence ID" value="NZ_AP021879.1"/>
</dbReference>
<evidence type="ECO:0000313" key="3">
    <source>
        <dbReference type="Proteomes" id="UP000422108"/>
    </source>
</evidence>
<evidence type="ECO:0000313" key="2">
    <source>
        <dbReference type="EMBL" id="BBO90915.1"/>
    </source>
</evidence>
<dbReference type="Pfam" id="PF05016">
    <property type="entry name" value="ParE_toxin"/>
    <property type="match status" value="1"/>
</dbReference>
<dbReference type="InterPro" id="IPR007712">
    <property type="entry name" value="RelE/ParE_toxin"/>
</dbReference>
<dbReference type="AlphaFoldDB" id="A0A5K8AE67"/>
<organism evidence="2 3">
    <name type="scientific">Desulfosarcina ovata subsp. ovata</name>
    <dbReference type="NCBI Taxonomy" id="2752305"/>
    <lineage>
        <taxon>Bacteria</taxon>
        <taxon>Pseudomonadati</taxon>
        <taxon>Thermodesulfobacteriota</taxon>
        <taxon>Desulfobacteria</taxon>
        <taxon>Desulfobacterales</taxon>
        <taxon>Desulfosarcinaceae</taxon>
        <taxon>Desulfosarcina</taxon>
    </lineage>
</organism>
<dbReference type="EMBL" id="AP021879">
    <property type="protein sequence ID" value="BBO90915.1"/>
    <property type="molecule type" value="Genomic_DNA"/>
</dbReference>
<dbReference type="Proteomes" id="UP000422108">
    <property type="component" value="Chromosome"/>
</dbReference>
<evidence type="ECO:0000256" key="1">
    <source>
        <dbReference type="ARBA" id="ARBA00022649"/>
    </source>
</evidence>
<protein>
    <submittedName>
        <fullName evidence="2">Uncharacterized protein</fullName>
    </submittedName>
</protein>
<keyword evidence="3" id="KW-1185">Reference proteome</keyword>
<accession>A0A5K8AE67</accession>
<dbReference type="Gene3D" id="3.30.2310.20">
    <property type="entry name" value="RelE-like"/>
    <property type="match status" value="1"/>
</dbReference>
<keyword evidence="1" id="KW-1277">Toxin-antitoxin system</keyword>
<dbReference type="SUPFAM" id="SSF143011">
    <property type="entry name" value="RelE-like"/>
    <property type="match status" value="1"/>
</dbReference>
<name>A0A5K8AE67_9BACT</name>
<gene>
    <name evidence="2" type="ORF">DSCOOX_40950</name>
</gene>